<name>A0A0F9KN84_9ZZZZ</name>
<evidence type="ECO:0000313" key="1">
    <source>
        <dbReference type="EMBL" id="KKM76256.1"/>
    </source>
</evidence>
<dbReference type="AlphaFoldDB" id="A0A0F9KN84"/>
<accession>A0A0F9KN84</accession>
<organism evidence="1">
    <name type="scientific">marine sediment metagenome</name>
    <dbReference type="NCBI Taxonomy" id="412755"/>
    <lineage>
        <taxon>unclassified sequences</taxon>
        <taxon>metagenomes</taxon>
        <taxon>ecological metagenomes</taxon>
    </lineage>
</organism>
<proteinExistence type="predicted"/>
<dbReference type="EMBL" id="LAZR01008840">
    <property type="protein sequence ID" value="KKM76256.1"/>
    <property type="molecule type" value="Genomic_DNA"/>
</dbReference>
<gene>
    <name evidence="1" type="ORF">LCGC14_1382000</name>
</gene>
<protein>
    <submittedName>
        <fullName evidence="1">Uncharacterized protein</fullName>
    </submittedName>
</protein>
<reference evidence="1" key="1">
    <citation type="journal article" date="2015" name="Nature">
        <title>Complex archaea that bridge the gap between prokaryotes and eukaryotes.</title>
        <authorList>
            <person name="Spang A."/>
            <person name="Saw J.H."/>
            <person name="Jorgensen S.L."/>
            <person name="Zaremba-Niedzwiedzka K."/>
            <person name="Martijn J."/>
            <person name="Lind A.E."/>
            <person name="van Eijk R."/>
            <person name="Schleper C."/>
            <person name="Guy L."/>
            <person name="Ettema T.J."/>
        </authorList>
    </citation>
    <scope>NUCLEOTIDE SEQUENCE</scope>
</reference>
<comment type="caution">
    <text evidence="1">The sequence shown here is derived from an EMBL/GenBank/DDBJ whole genome shotgun (WGS) entry which is preliminary data.</text>
</comment>
<sequence>MHHYRQRNDLKARKPKGPAEFCTDCIGGLDGEITFCPLHASAPQLKALNKQLGEALTWALPYVRDYQMSAKGQQIIEDAELALAAAKEMGE</sequence>